<dbReference type="RefSeq" id="WP_173230001.1">
    <property type="nucleotide sequence ID" value="NZ_CP053941.1"/>
</dbReference>
<evidence type="ECO:0000313" key="2">
    <source>
        <dbReference type="EMBL" id="QKG93143.1"/>
    </source>
</evidence>
<dbReference type="KEGG" id="hsai:HPS36_09805"/>
<proteinExistence type="predicted"/>
<dbReference type="GeneID" id="55595297"/>
<evidence type="ECO:0000256" key="1">
    <source>
        <dbReference type="SAM" id="MobiDB-lite"/>
    </source>
</evidence>
<gene>
    <name evidence="2" type="ORF">HPS36_09805</name>
</gene>
<sequence>MALASVFYDSRRERRRRLRAVEKRVSSPLQVCDVVRVVAALVAVTLLHEIAERTLHGWFGRIWCDAENLVGVPIRLGLDGDHVQILPGLSSPDGRRAVSNSESAVVTPHRSARRFRRAYNAIARAFSNCVAHRSQAIAGDRIALVGGPVLAPEARHNADVEPDDASAAPCSGSRAHGNVPHDMYAI</sequence>
<dbReference type="Proteomes" id="UP000505020">
    <property type="component" value="Chromosome"/>
</dbReference>
<organism evidence="2 3">
    <name type="scientific">Halorubrum salinarum</name>
    <dbReference type="NCBI Taxonomy" id="2739057"/>
    <lineage>
        <taxon>Archaea</taxon>
        <taxon>Methanobacteriati</taxon>
        <taxon>Methanobacteriota</taxon>
        <taxon>Stenosarchaea group</taxon>
        <taxon>Halobacteria</taxon>
        <taxon>Halobacteriales</taxon>
        <taxon>Haloferacaceae</taxon>
        <taxon>Halorubrum</taxon>
    </lineage>
</organism>
<dbReference type="AlphaFoldDB" id="A0A7D4D022"/>
<reference evidence="2 3" key="1">
    <citation type="submission" date="2020-05" db="EMBL/GenBank/DDBJ databases">
        <title>Halorubrum RHB-C sp.nov., an extremely halophilic archaeon isolated from solar salt farm.</title>
        <authorList>
            <person name="Ho H."/>
            <person name="Danganan R.E."/>
            <person name="Dedeles G.R."/>
            <person name="Kim S.-G."/>
        </authorList>
    </citation>
    <scope>NUCLEOTIDE SEQUENCE [LARGE SCALE GENOMIC DNA]</scope>
    <source>
        <strain evidence="2 3">RHB-C</strain>
    </source>
</reference>
<feature type="region of interest" description="Disordered" evidence="1">
    <location>
        <begin position="158"/>
        <end position="186"/>
    </location>
</feature>
<name>A0A7D4D022_9EURY</name>
<evidence type="ECO:0000313" key="3">
    <source>
        <dbReference type="Proteomes" id="UP000505020"/>
    </source>
</evidence>
<dbReference type="EMBL" id="CP053941">
    <property type="protein sequence ID" value="QKG93143.1"/>
    <property type="molecule type" value="Genomic_DNA"/>
</dbReference>
<keyword evidence="3" id="KW-1185">Reference proteome</keyword>
<accession>A0A7D4D022</accession>
<protein>
    <submittedName>
        <fullName evidence="2">Uncharacterized protein</fullName>
    </submittedName>
</protein>